<sequence length="238" mass="27039">MEELYEYVRQLNPDKSKDVLYGETLISEQQDDLFDTLINGLVEKPSGVAEATKLVYLLRNAGLNINHPNAKDGSIPLLTYLQNGKEIDANFVEALLRCNADVYAVNQAGINVLDELTRRKSTLQNNVKNVFEKYMPGMWNAVENDDLMSVRRLVNQWCRTDIEKNGKTLVQLAIEHGVENMDRLVSEINPSMDLAHGVLADDIILVSEVIESKKPVNMNFRNGVRIIILCYEFLNYFS</sequence>
<name>A0A0L8H696_OCTBM</name>
<dbReference type="SUPFAM" id="SSF48403">
    <property type="entry name" value="Ankyrin repeat"/>
    <property type="match status" value="1"/>
</dbReference>
<dbReference type="EMBL" id="KQ419199">
    <property type="protein sequence ID" value="KOF84285.1"/>
    <property type="molecule type" value="Genomic_DNA"/>
</dbReference>
<dbReference type="OrthoDB" id="432281at2759"/>
<accession>A0A0L8H696</accession>
<proteinExistence type="predicted"/>
<gene>
    <name evidence="1" type="ORF">OCBIM_22022327mg</name>
</gene>
<organism evidence="1">
    <name type="scientific">Octopus bimaculoides</name>
    <name type="common">California two-spotted octopus</name>
    <dbReference type="NCBI Taxonomy" id="37653"/>
    <lineage>
        <taxon>Eukaryota</taxon>
        <taxon>Metazoa</taxon>
        <taxon>Spiralia</taxon>
        <taxon>Lophotrochozoa</taxon>
        <taxon>Mollusca</taxon>
        <taxon>Cephalopoda</taxon>
        <taxon>Coleoidea</taxon>
        <taxon>Octopodiformes</taxon>
        <taxon>Octopoda</taxon>
        <taxon>Incirrata</taxon>
        <taxon>Octopodidae</taxon>
        <taxon>Octopus</taxon>
    </lineage>
</organism>
<protein>
    <submittedName>
        <fullName evidence="1">Uncharacterized protein</fullName>
    </submittedName>
</protein>
<dbReference type="AlphaFoldDB" id="A0A0L8H696"/>
<reference evidence="1" key="1">
    <citation type="submission" date="2015-07" db="EMBL/GenBank/DDBJ databases">
        <title>MeaNS - Measles Nucleotide Surveillance Program.</title>
        <authorList>
            <person name="Tran T."/>
            <person name="Druce J."/>
        </authorList>
    </citation>
    <scope>NUCLEOTIDE SEQUENCE</scope>
    <source>
        <strain evidence="1">UCB-OBI-ISO-001</strain>
        <tissue evidence="1">Gonad</tissue>
    </source>
</reference>
<dbReference type="InterPro" id="IPR036770">
    <property type="entry name" value="Ankyrin_rpt-contain_sf"/>
</dbReference>
<evidence type="ECO:0000313" key="1">
    <source>
        <dbReference type="EMBL" id="KOF84285.1"/>
    </source>
</evidence>
<dbReference type="Gene3D" id="1.25.40.20">
    <property type="entry name" value="Ankyrin repeat-containing domain"/>
    <property type="match status" value="1"/>
</dbReference>